<dbReference type="Gene3D" id="3.40.190.10">
    <property type="entry name" value="Periplasmic binding protein-like II"/>
    <property type="match status" value="2"/>
</dbReference>
<dbReference type="PANTHER" id="PTHR35841:SF1">
    <property type="entry name" value="PHOSPHONATES-BINDING PERIPLASMIC PROTEIN"/>
    <property type="match status" value="1"/>
</dbReference>
<dbReference type="EMBL" id="FXUL01000020">
    <property type="protein sequence ID" value="SMP74085.1"/>
    <property type="molecule type" value="Genomic_DNA"/>
</dbReference>
<keyword evidence="1" id="KW-0732">Signal</keyword>
<name>A0ABY1QKZ7_9BURK</name>
<keyword evidence="3" id="KW-1185">Reference proteome</keyword>
<dbReference type="PANTHER" id="PTHR35841">
    <property type="entry name" value="PHOSPHONATES-BINDING PERIPLASMIC PROTEIN"/>
    <property type="match status" value="1"/>
</dbReference>
<comment type="caution">
    <text evidence="2">The sequence shown here is derived from an EMBL/GenBank/DDBJ whole genome shotgun (WGS) entry which is preliminary data.</text>
</comment>
<accession>A0ABY1QKZ7</accession>
<evidence type="ECO:0000313" key="3">
    <source>
        <dbReference type="Proteomes" id="UP001158049"/>
    </source>
</evidence>
<dbReference type="Pfam" id="PF12974">
    <property type="entry name" value="Phosphonate-bd"/>
    <property type="match status" value="1"/>
</dbReference>
<protein>
    <submittedName>
        <fullName evidence="2">Phosphonate transport system substrate-binding protein</fullName>
    </submittedName>
</protein>
<proteinExistence type="predicted"/>
<organism evidence="2 3">
    <name type="scientific">Noviherbaspirillum suwonense</name>
    <dbReference type="NCBI Taxonomy" id="1224511"/>
    <lineage>
        <taxon>Bacteria</taxon>
        <taxon>Pseudomonadati</taxon>
        <taxon>Pseudomonadota</taxon>
        <taxon>Betaproteobacteria</taxon>
        <taxon>Burkholderiales</taxon>
        <taxon>Oxalobacteraceae</taxon>
        <taxon>Noviherbaspirillum</taxon>
    </lineage>
</organism>
<dbReference type="SUPFAM" id="SSF53850">
    <property type="entry name" value="Periplasmic binding protein-like II"/>
    <property type="match status" value="1"/>
</dbReference>
<gene>
    <name evidence="2" type="ORF">SAMN06295970_12048</name>
</gene>
<evidence type="ECO:0000256" key="1">
    <source>
        <dbReference type="SAM" id="SignalP"/>
    </source>
</evidence>
<reference evidence="2 3" key="1">
    <citation type="submission" date="2017-05" db="EMBL/GenBank/DDBJ databases">
        <authorList>
            <person name="Varghese N."/>
            <person name="Submissions S."/>
        </authorList>
    </citation>
    <scope>NUCLEOTIDE SEQUENCE [LARGE SCALE GENOMIC DNA]</scope>
    <source>
        <strain evidence="2 3">DSM 26001</strain>
    </source>
</reference>
<sequence length="308" mass="33753">MALHPMHNQPFQPTGINTSMPIPNASRRLFTASLLLGAAVAAMAARPANAENASYQFSPVNQYGIELTAQYWNPIIDYVSKKAGVQLRLKIGRTSADTTAYVLANEVDFVFTNHLFSPERDKLGWRTVARRNTPPIHSQILVLEDSPIKSLEQLADQSVVFPGPEALVAYKYSYAQLLNRKIPVHVGFSGNHDGAFAQLVSGKAQAVGANSQLGDGWSRREGRKLRVLWQSEALHDLALMVSKNVPDNHLHAVQRAFVEMGGDPEGRKILATASELVKLPPSTAFVISTGSEYAAYRSFYQTAPASLR</sequence>
<evidence type="ECO:0000313" key="2">
    <source>
        <dbReference type="EMBL" id="SMP74085.1"/>
    </source>
</evidence>
<dbReference type="Proteomes" id="UP001158049">
    <property type="component" value="Unassembled WGS sequence"/>
</dbReference>
<feature type="signal peptide" evidence="1">
    <location>
        <begin position="1"/>
        <end position="44"/>
    </location>
</feature>
<feature type="chain" id="PRO_5045149029" evidence="1">
    <location>
        <begin position="45"/>
        <end position="308"/>
    </location>
</feature>